<sequence>MRWLALCCSADATAGDADALGWLALRFTPRVARLEEALVAEVSTSLRLFRGARALRQRLQAEAAGAGLALGAQAWAPTALAALALARCPELQARGPLAERLDALPLRALTAAQAHHAMLARLGCTRLGELRRLPRAALAKRFGPSLLLALDRAYGEQPEAHDWLTLPDRFSARLELPWRVEHAPVLLHFAETLLRQLCAFLAARHAGVRGLQLAWQYDAMRPRDVAGSGELTLATADTTRDLTRLIRLLAEHLARTTLAAPAGEITLRADTLLPLEEDSAALLPERGGSHDPQERAATNALLERLSVRLGAARVCEGQLLEDHRLDRMQRWQPWPAPPAPTATRPPPGPQPTWLVEPPQPLRCDTQEQPVYAGPLTRISGPHRVEAGWWEGRAALQTRDYFVYRSATRGLLWVFHERMPYTDAATAHAARSGWFLHGVFA</sequence>
<dbReference type="PANTHER" id="PTHR35369:SF2">
    <property type="entry name" value="BLR3025 PROTEIN"/>
    <property type="match status" value="1"/>
</dbReference>
<evidence type="ECO:0000313" key="3">
    <source>
        <dbReference type="Proteomes" id="UP001200741"/>
    </source>
</evidence>
<dbReference type="RefSeq" id="WP_233373285.1">
    <property type="nucleotide sequence ID" value="NZ_JAJTWU010000007.1"/>
</dbReference>
<dbReference type="Proteomes" id="UP001200741">
    <property type="component" value="Unassembled WGS sequence"/>
</dbReference>
<organism evidence="2 3">
    <name type="scientific">Pelomonas cellulosilytica</name>
    <dbReference type="NCBI Taxonomy" id="2906762"/>
    <lineage>
        <taxon>Bacteria</taxon>
        <taxon>Pseudomonadati</taxon>
        <taxon>Pseudomonadota</taxon>
        <taxon>Betaproteobacteria</taxon>
        <taxon>Burkholderiales</taxon>
        <taxon>Sphaerotilaceae</taxon>
        <taxon>Roseateles</taxon>
    </lineage>
</organism>
<gene>
    <name evidence="2" type="ORF">LXT13_17725</name>
</gene>
<protein>
    <submittedName>
        <fullName evidence="2">DNA polymerase Y family protein</fullName>
    </submittedName>
</protein>
<dbReference type="SUPFAM" id="SSF56672">
    <property type="entry name" value="DNA/RNA polymerases"/>
    <property type="match status" value="1"/>
</dbReference>
<keyword evidence="1" id="KW-0227">DNA damage</keyword>
<accession>A0ABS8XU49</accession>
<evidence type="ECO:0000313" key="2">
    <source>
        <dbReference type="EMBL" id="MCE4556239.1"/>
    </source>
</evidence>
<keyword evidence="3" id="KW-1185">Reference proteome</keyword>
<dbReference type="InterPro" id="IPR043502">
    <property type="entry name" value="DNA/RNA_pol_sf"/>
</dbReference>
<dbReference type="InterPro" id="IPR050356">
    <property type="entry name" value="SulA_CellDiv_inhibitor"/>
</dbReference>
<dbReference type="PANTHER" id="PTHR35369">
    <property type="entry name" value="BLR3025 PROTEIN-RELATED"/>
    <property type="match status" value="1"/>
</dbReference>
<proteinExistence type="predicted"/>
<evidence type="ECO:0000256" key="1">
    <source>
        <dbReference type="ARBA" id="ARBA00022763"/>
    </source>
</evidence>
<dbReference type="EMBL" id="JAJTWU010000007">
    <property type="protein sequence ID" value="MCE4556239.1"/>
    <property type="molecule type" value="Genomic_DNA"/>
</dbReference>
<reference evidence="2 3" key="1">
    <citation type="submission" date="2021-12" db="EMBL/GenBank/DDBJ databases">
        <title>Genome seq of P8.</title>
        <authorList>
            <person name="Seo T."/>
        </authorList>
    </citation>
    <scope>NUCLEOTIDE SEQUENCE [LARGE SCALE GENOMIC DNA]</scope>
    <source>
        <strain evidence="2 3">P8</strain>
    </source>
</reference>
<name>A0ABS8XU49_9BURK</name>
<comment type="caution">
    <text evidence="2">The sequence shown here is derived from an EMBL/GenBank/DDBJ whole genome shotgun (WGS) entry which is preliminary data.</text>
</comment>